<evidence type="ECO:0000256" key="1">
    <source>
        <dbReference type="SAM" id="Phobius"/>
    </source>
</evidence>
<keyword evidence="1" id="KW-1133">Transmembrane helix</keyword>
<name>A0A238VYS7_9FLAO</name>
<keyword evidence="1" id="KW-0472">Membrane</keyword>
<dbReference type="InterPro" id="IPR025367">
    <property type="entry name" value="DUF4271"/>
</dbReference>
<dbReference type="RefSeq" id="WP_089369857.1">
    <property type="nucleotide sequence ID" value="NZ_BMEP01000002.1"/>
</dbReference>
<feature type="transmembrane region" description="Helical" evidence="1">
    <location>
        <begin position="195"/>
        <end position="215"/>
    </location>
</feature>
<dbReference type="AlphaFoldDB" id="A0A238VYS7"/>
<keyword evidence="1" id="KW-0812">Transmembrane</keyword>
<dbReference type="Pfam" id="PF14093">
    <property type="entry name" value="DUF4271"/>
    <property type="match status" value="1"/>
</dbReference>
<accession>A0A238VYS7</accession>
<feature type="transmembrane region" description="Helical" evidence="1">
    <location>
        <begin position="160"/>
        <end position="183"/>
    </location>
</feature>
<dbReference type="Proteomes" id="UP000198379">
    <property type="component" value="Unassembled WGS sequence"/>
</dbReference>
<dbReference type="OrthoDB" id="1438590at2"/>
<proteinExistence type="predicted"/>
<organism evidence="2 3">
    <name type="scientific">Dokdonia pacifica</name>
    <dbReference type="NCBI Taxonomy" id="1627892"/>
    <lineage>
        <taxon>Bacteria</taxon>
        <taxon>Pseudomonadati</taxon>
        <taxon>Bacteroidota</taxon>
        <taxon>Flavobacteriia</taxon>
        <taxon>Flavobacteriales</taxon>
        <taxon>Flavobacteriaceae</taxon>
        <taxon>Dokdonia</taxon>
    </lineage>
</organism>
<gene>
    <name evidence="2" type="ORF">SAMN06265376_101521</name>
</gene>
<reference evidence="2 3" key="1">
    <citation type="submission" date="2017-06" db="EMBL/GenBank/DDBJ databases">
        <authorList>
            <person name="Kim H.J."/>
            <person name="Triplett B.A."/>
        </authorList>
    </citation>
    <scope>NUCLEOTIDE SEQUENCE [LARGE SCALE GENOMIC DNA]</scope>
    <source>
        <strain evidence="2 3">DSM 25597</strain>
    </source>
</reference>
<feature type="transmembrane region" description="Helical" evidence="1">
    <location>
        <begin position="13"/>
        <end position="32"/>
    </location>
</feature>
<protein>
    <recommendedName>
        <fullName evidence="4">DUF4271 domain-containing protein</fullName>
    </recommendedName>
</protein>
<evidence type="ECO:0008006" key="4">
    <source>
        <dbReference type="Google" id="ProtNLM"/>
    </source>
</evidence>
<sequence length="216" mass="25225">METTLKTIINKDWITLLLVLSFLVLVIGKFFYTQQFQGLLPFLGSDKYTTRTKDKKALHPFTVLLSIHQITIFSLFLFLWYSISLGKEYTQLPDLYIKILIGYLAFEVVKTLIDKIIGYLLNVQGVMQLYLNRKLNFKNLLSILVLILCFYVVYSDFVTIQLLQISLWSIVGLYFISLAITISKYQDQILSLPSYFILYFCTLEIAPYYILYHIAT</sequence>
<evidence type="ECO:0000313" key="2">
    <source>
        <dbReference type="EMBL" id="SNR39462.1"/>
    </source>
</evidence>
<feature type="transmembrane region" description="Helical" evidence="1">
    <location>
        <begin position="135"/>
        <end position="154"/>
    </location>
</feature>
<keyword evidence="3" id="KW-1185">Reference proteome</keyword>
<evidence type="ECO:0000313" key="3">
    <source>
        <dbReference type="Proteomes" id="UP000198379"/>
    </source>
</evidence>
<feature type="transmembrane region" description="Helical" evidence="1">
    <location>
        <begin position="61"/>
        <end position="83"/>
    </location>
</feature>
<dbReference type="EMBL" id="FZNY01000001">
    <property type="protein sequence ID" value="SNR39462.1"/>
    <property type="molecule type" value="Genomic_DNA"/>
</dbReference>